<reference evidence="4 5" key="1">
    <citation type="submission" date="2023-01" db="EMBL/GenBank/DDBJ databases">
        <authorList>
            <person name="Kreplak J."/>
        </authorList>
    </citation>
    <scope>NUCLEOTIDE SEQUENCE [LARGE SCALE GENOMIC DNA]</scope>
</reference>
<protein>
    <submittedName>
        <fullName evidence="4">Uncharacterized protein</fullName>
    </submittedName>
</protein>
<evidence type="ECO:0000256" key="3">
    <source>
        <dbReference type="SAM" id="SignalP"/>
    </source>
</evidence>
<evidence type="ECO:0000313" key="4">
    <source>
        <dbReference type="EMBL" id="CAI8589087.1"/>
    </source>
</evidence>
<dbReference type="InterPro" id="IPR044974">
    <property type="entry name" value="Disease_R_plants"/>
</dbReference>
<dbReference type="GO" id="GO:0006952">
    <property type="term" value="P:defense response"/>
    <property type="evidence" value="ECO:0007669"/>
    <property type="project" value="InterPro"/>
</dbReference>
<accession>A0AAV0YUB0</accession>
<sequence>MRRLKLLMLWNLNFSGSLNFLSSELGYLYWGKYPFTCLPSSFQAYLVELILPRSNIVQLWKGTKVLPNLTHIDLSHSKNLIKMPNFKEIPNLESLALEGCIKLVKIDPSIGTLRRLSRLDLKNCTNLFN</sequence>
<feature type="signal peptide" evidence="3">
    <location>
        <begin position="1"/>
        <end position="17"/>
    </location>
</feature>
<dbReference type="Proteomes" id="UP001157006">
    <property type="component" value="Chromosome 1L"/>
</dbReference>
<gene>
    <name evidence="4" type="ORF">VFH_I377560</name>
</gene>
<dbReference type="InterPro" id="IPR032675">
    <property type="entry name" value="LRR_dom_sf"/>
</dbReference>
<evidence type="ECO:0000256" key="2">
    <source>
        <dbReference type="ARBA" id="ARBA00022737"/>
    </source>
</evidence>
<proteinExistence type="predicted"/>
<dbReference type="EMBL" id="OX451736">
    <property type="protein sequence ID" value="CAI8589087.1"/>
    <property type="molecule type" value="Genomic_DNA"/>
</dbReference>
<dbReference type="AlphaFoldDB" id="A0AAV0YUB0"/>
<dbReference type="PANTHER" id="PTHR11017:SF259">
    <property type="entry name" value="ADP-RIBOSYL CYCLASE_CYCLIC ADP-RIBOSE HYDROLASE"/>
    <property type="match status" value="1"/>
</dbReference>
<dbReference type="Pfam" id="PF07725">
    <property type="entry name" value="LRR_3"/>
    <property type="match status" value="1"/>
</dbReference>
<dbReference type="PANTHER" id="PTHR11017">
    <property type="entry name" value="LEUCINE-RICH REPEAT-CONTAINING PROTEIN"/>
    <property type="match status" value="1"/>
</dbReference>
<evidence type="ECO:0000256" key="1">
    <source>
        <dbReference type="ARBA" id="ARBA00022614"/>
    </source>
</evidence>
<keyword evidence="3" id="KW-0732">Signal</keyword>
<feature type="chain" id="PRO_5043639817" evidence="3">
    <location>
        <begin position="18"/>
        <end position="129"/>
    </location>
</feature>
<dbReference type="InterPro" id="IPR011713">
    <property type="entry name" value="Leu-rich_rpt_3"/>
</dbReference>
<keyword evidence="1" id="KW-0433">Leucine-rich repeat</keyword>
<keyword evidence="2" id="KW-0677">Repeat</keyword>
<evidence type="ECO:0000313" key="5">
    <source>
        <dbReference type="Proteomes" id="UP001157006"/>
    </source>
</evidence>
<dbReference type="Gene3D" id="3.80.10.10">
    <property type="entry name" value="Ribonuclease Inhibitor"/>
    <property type="match status" value="1"/>
</dbReference>
<dbReference type="SUPFAM" id="SSF52058">
    <property type="entry name" value="L domain-like"/>
    <property type="match status" value="1"/>
</dbReference>
<organism evidence="4 5">
    <name type="scientific">Vicia faba</name>
    <name type="common">Broad bean</name>
    <name type="synonym">Faba vulgaris</name>
    <dbReference type="NCBI Taxonomy" id="3906"/>
    <lineage>
        <taxon>Eukaryota</taxon>
        <taxon>Viridiplantae</taxon>
        <taxon>Streptophyta</taxon>
        <taxon>Embryophyta</taxon>
        <taxon>Tracheophyta</taxon>
        <taxon>Spermatophyta</taxon>
        <taxon>Magnoliopsida</taxon>
        <taxon>eudicotyledons</taxon>
        <taxon>Gunneridae</taxon>
        <taxon>Pentapetalae</taxon>
        <taxon>rosids</taxon>
        <taxon>fabids</taxon>
        <taxon>Fabales</taxon>
        <taxon>Fabaceae</taxon>
        <taxon>Papilionoideae</taxon>
        <taxon>50 kb inversion clade</taxon>
        <taxon>NPAAA clade</taxon>
        <taxon>Hologalegina</taxon>
        <taxon>IRL clade</taxon>
        <taxon>Fabeae</taxon>
        <taxon>Vicia</taxon>
    </lineage>
</organism>
<name>A0AAV0YUB0_VICFA</name>
<keyword evidence="5" id="KW-1185">Reference proteome</keyword>